<reference evidence="3" key="1">
    <citation type="journal article" date="2019" name="Int. J. Syst. Evol. Microbiol.">
        <title>The Global Catalogue of Microorganisms (GCM) 10K type strain sequencing project: providing services to taxonomists for standard genome sequencing and annotation.</title>
        <authorList>
            <consortium name="The Broad Institute Genomics Platform"/>
            <consortium name="The Broad Institute Genome Sequencing Center for Infectious Disease"/>
            <person name="Wu L."/>
            <person name="Ma J."/>
        </authorList>
    </citation>
    <scope>NUCLEOTIDE SEQUENCE [LARGE SCALE GENOMIC DNA]</scope>
    <source>
        <strain evidence="3">CGMCC 4.7289</strain>
    </source>
</reference>
<name>A0ABV8LST0_9ACTN</name>
<gene>
    <name evidence="2" type="ORF">ACFOZ4_22095</name>
</gene>
<accession>A0ABV8LST0</accession>
<protein>
    <submittedName>
        <fullName evidence="2">Phosphotransferase family protein</fullName>
    </submittedName>
</protein>
<dbReference type="Pfam" id="PF01636">
    <property type="entry name" value="APH"/>
    <property type="match status" value="1"/>
</dbReference>
<comment type="caution">
    <text evidence="2">The sequence shown here is derived from an EMBL/GenBank/DDBJ whole genome shotgun (WGS) entry which is preliminary data.</text>
</comment>
<dbReference type="SUPFAM" id="SSF56112">
    <property type="entry name" value="Protein kinase-like (PK-like)"/>
    <property type="match status" value="1"/>
</dbReference>
<feature type="domain" description="Aminoglycoside phosphotransferase" evidence="1">
    <location>
        <begin position="49"/>
        <end position="248"/>
    </location>
</feature>
<evidence type="ECO:0000313" key="3">
    <source>
        <dbReference type="Proteomes" id="UP001595816"/>
    </source>
</evidence>
<dbReference type="Proteomes" id="UP001595816">
    <property type="component" value="Unassembled WGS sequence"/>
</dbReference>
<dbReference type="InterPro" id="IPR011009">
    <property type="entry name" value="Kinase-like_dom_sf"/>
</dbReference>
<evidence type="ECO:0000313" key="2">
    <source>
        <dbReference type="EMBL" id="MFC4133310.1"/>
    </source>
</evidence>
<dbReference type="Gene3D" id="3.90.1200.10">
    <property type="match status" value="1"/>
</dbReference>
<organism evidence="2 3">
    <name type="scientific">Hamadaea flava</name>
    <dbReference type="NCBI Taxonomy" id="1742688"/>
    <lineage>
        <taxon>Bacteria</taxon>
        <taxon>Bacillati</taxon>
        <taxon>Actinomycetota</taxon>
        <taxon>Actinomycetes</taxon>
        <taxon>Micromonosporales</taxon>
        <taxon>Micromonosporaceae</taxon>
        <taxon>Hamadaea</taxon>
    </lineage>
</organism>
<proteinExistence type="predicted"/>
<dbReference type="InterPro" id="IPR002575">
    <property type="entry name" value="Aminoglycoside_PTrfase"/>
</dbReference>
<dbReference type="RefSeq" id="WP_253760889.1">
    <property type="nucleotide sequence ID" value="NZ_JAMZDZ010000001.1"/>
</dbReference>
<dbReference type="EMBL" id="JBHSAY010000010">
    <property type="protein sequence ID" value="MFC4133310.1"/>
    <property type="molecule type" value="Genomic_DNA"/>
</dbReference>
<sequence>MIPYTETAQRPDWEQLPESLRTAIAERLGGEVASARVARSGFTQGFAAVLTTVAGFRAFVKAARLDLTVAEWYAQEARITEALPVGVPVPRVRWATESAGYFVICLDAVDGAHMPELPWRAPDLTAALDAYARTAALLTPMPAALAEFAPDPFSIVMRGTLDRWAAVLSGAAELPDPRLEPHLAELARLERRLLDYGDAMPGVMHCDLRADNVILDTAGAAWICDWNHLCRGPAWLDLVSLLISAVPDHDVDTLFTTHPAVAGAPDDALDATLAGLAGYYLTQGMRPEIPNSPYVRTHQRHCGRLAIEWLARRQKWRW</sequence>
<keyword evidence="3" id="KW-1185">Reference proteome</keyword>
<evidence type="ECO:0000259" key="1">
    <source>
        <dbReference type="Pfam" id="PF01636"/>
    </source>
</evidence>